<dbReference type="AlphaFoldDB" id="A0A0C3AVK9"/>
<dbReference type="InterPro" id="IPR017853">
    <property type="entry name" value="GH"/>
</dbReference>
<dbReference type="InterPro" id="IPR024745">
    <property type="entry name" value="GH44_cat"/>
</dbReference>
<evidence type="ECO:0000313" key="3">
    <source>
        <dbReference type="Proteomes" id="UP000054097"/>
    </source>
</evidence>
<dbReference type="OrthoDB" id="3180848at2759"/>
<organism evidence="2 3">
    <name type="scientific">Serendipita vermifera MAFF 305830</name>
    <dbReference type="NCBI Taxonomy" id="933852"/>
    <lineage>
        <taxon>Eukaryota</taxon>
        <taxon>Fungi</taxon>
        <taxon>Dikarya</taxon>
        <taxon>Basidiomycota</taxon>
        <taxon>Agaricomycotina</taxon>
        <taxon>Agaricomycetes</taxon>
        <taxon>Sebacinales</taxon>
        <taxon>Serendipitaceae</taxon>
        <taxon>Serendipita</taxon>
    </lineage>
</organism>
<dbReference type="EMBL" id="KN824292">
    <property type="protein sequence ID" value="KIM28565.1"/>
    <property type="molecule type" value="Genomic_DNA"/>
</dbReference>
<sequence length="814" mass="88356">MTNHDLASSPTSDRQLFAKWAAPYIPRKSTYEIDKRPALNLKGTKHHTYAQQKTHLSPLPYTYTLISPITMSSATLRAALVALLAVATVVKSDQDIYVDDTLSNGWQNWGWNTVINWAATDLAVGTSSISAVSDAYAAVSLKSPETIGAYAGLKFDIAADPSQLQLSFQSTTDDSQSSTIPISAISPSINPTSFTAVIVDFNALPPNGAPLGAGTWDRITFQALGNGASYHLDNIQLITSIVVTPEFLSAEPIANNYIAVTTKGAVNFTSVAVKLNNATVSVTGKSTYVPPDTPSRSITYLKLAKNLVPGTLHVSAGSLSVSYTLPTVQEGSVVTGVKKPISPLIYGVNWPPSASYIQQLGVTISRWGGNAVTAYNPNGHFTNAASDWFYENRGTDNADTWIGWIKTAGSQAMMTIPALDWVAKDTASYSYPKTVYTDQQKFDPYKPDAGNGLLPNGSYIQPPPDPNRAYVPWNTTAARTWLSGLTNKPEFLFIDNEIEIAHATHQDMHPVPMSYDEELSRVVRYAKVAKDALPNAKVAAPSTCSWWFYWTSTVGYSDNAAHNNIDFLPWFLAQMKSASRTAGKRLLDYLDIHYYFQPDLSANDDAAKALRLRMTRSLWDPSYVDESWVGTNVQNHQPNGAAVWLIPRMKQLIDANYPGTKLSISEWSSSSDGDITGGLVTADVLGIFGRYGLDVATYWSNPDAKGPVGLAYWLYRGSGTYFGNTGVQVNLATSNAADTYGVYAATEGGKLSIVIVNKDTKPLGLHLANVPTGSYFLRHFGGAAGIAKWQTNITLTTSQYIVVPAYTAVFIKHS</sequence>
<feature type="domain" description="Glycoside hydrolase family 44 catalytic" evidence="1">
    <location>
        <begin position="381"/>
        <end position="597"/>
    </location>
</feature>
<dbReference type="GO" id="GO:0016787">
    <property type="term" value="F:hydrolase activity"/>
    <property type="evidence" value="ECO:0007669"/>
    <property type="project" value="UniProtKB-KW"/>
</dbReference>
<keyword evidence="2" id="KW-0378">Hydrolase</keyword>
<evidence type="ECO:0000259" key="1">
    <source>
        <dbReference type="Pfam" id="PF12891"/>
    </source>
</evidence>
<accession>A0A0C3AVK9</accession>
<evidence type="ECO:0000313" key="2">
    <source>
        <dbReference type="EMBL" id="KIM28565.1"/>
    </source>
</evidence>
<dbReference type="SUPFAM" id="SSF51445">
    <property type="entry name" value="(Trans)glycosidases"/>
    <property type="match status" value="1"/>
</dbReference>
<reference evidence="2 3" key="1">
    <citation type="submission" date="2014-04" db="EMBL/GenBank/DDBJ databases">
        <authorList>
            <consortium name="DOE Joint Genome Institute"/>
            <person name="Kuo A."/>
            <person name="Zuccaro A."/>
            <person name="Kohler A."/>
            <person name="Nagy L.G."/>
            <person name="Floudas D."/>
            <person name="Copeland A."/>
            <person name="Barry K.W."/>
            <person name="Cichocki N."/>
            <person name="Veneault-Fourrey C."/>
            <person name="LaButti K."/>
            <person name="Lindquist E.A."/>
            <person name="Lipzen A."/>
            <person name="Lundell T."/>
            <person name="Morin E."/>
            <person name="Murat C."/>
            <person name="Sun H."/>
            <person name="Tunlid A."/>
            <person name="Henrissat B."/>
            <person name="Grigoriev I.V."/>
            <person name="Hibbett D.S."/>
            <person name="Martin F."/>
            <person name="Nordberg H.P."/>
            <person name="Cantor M.N."/>
            <person name="Hua S.X."/>
        </authorList>
    </citation>
    <scope>NUCLEOTIDE SEQUENCE [LARGE SCALE GENOMIC DNA]</scope>
    <source>
        <strain evidence="2 3">MAFF 305830</strain>
    </source>
</reference>
<proteinExistence type="predicted"/>
<dbReference type="Gene3D" id="3.20.20.80">
    <property type="entry name" value="Glycosidases"/>
    <property type="match status" value="1"/>
</dbReference>
<gene>
    <name evidence="2" type="ORF">M408DRAFT_23616</name>
</gene>
<keyword evidence="3" id="KW-1185">Reference proteome</keyword>
<dbReference type="HOGENOM" id="CLU_375116_0_0_1"/>
<reference evidence="3" key="2">
    <citation type="submission" date="2015-01" db="EMBL/GenBank/DDBJ databases">
        <title>Evolutionary Origins and Diversification of the Mycorrhizal Mutualists.</title>
        <authorList>
            <consortium name="DOE Joint Genome Institute"/>
            <consortium name="Mycorrhizal Genomics Consortium"/>
            <person name="Kohler A."/>
            <person name="Kuo A."/>
            <person name="Nagy L.G."/>
            <person name="Floudas D."/>
            <person name="Copeland A."/>
            <person name="Barry K.W."/>
            <person name="Cichocki N."/>
            <person name="Veneault-Fourrey C."/>
            <person name="LaButti K."/>
            <person name="Lindquist E.A."/>
            <person name="Lipzen A."/>
            <person name="Lundell T."/>
            <person name="Morin E."/>
            <person name="Murat C."/>
            <person name="Riley R."/>
            <person name="Ohm R."/>
            <person name="Sun H."/>
            <person name="Tunlid A."/>
            <person name="Henrissat B."/>
            <person name="Grigoriev I.V."/>
            <person name="Hibbett D.S."/>
            <person name="Martin F."/>
        </authorList>
    </citation>
    <scope>NUCLEOTIDE SEQUENCE [LARGE SCALE GENOMIC DNA]</scope>
    <source>
        <strain evidence="3">MAFF 305830</strain>
    </source>
</reference>
<name>A0A0C3AVK9_SERVB</name>
<dbReference type="Gene3D" id="2.60.40.1180">
    <property type="entry name" value="Golgi alpha-mannosidase II"/>
    <property type="match status" value="1"/>
</dbReference>
<dbReference type="InterPro" id="IPR013780">
    <property type="entry name" value="Glyco_hydro_b"/>
</dbReference>
<dbReference type="Proteomes" id="UP000054097">
    <property type="component" value="Unassembled WGS sequence"/>
</dbReference>
<dbReference type="Pfam" id="PF12891">
    <property type="entry name" value="Glyco_hydro_44"/>
    <property type="match status" value="1"/>
</dbReference>
<protein>
    <submittedName>
        <fullName evidence="2">Glycoside hydrolase family 44 protein</fullName>
    </submittedName>
</protein>
<dbReference type="Gene3D" id="2.60.120.430">
    <property type="entry name" value="Galactose-binding lectin"/>
    <property type="match status" value="1"/>
</dbReference>